<accession>A0A517ZBH4</accession>
<feature type="chain" id="PRO_5021876422" description="Cytochrome C" evidence="2">
    <location>
        <begin position="27"/>
        <end position="373"/>
    </location>
</feature>
<dbReference type="PROSITE" id="PS51257">
    <property type="entry name" value="PROKAR_LIPOPROTEIN"/>
    <property type="match status" value="1"/>
</dbReference>
<evidence type="ECO:0000256" key="1">
    <source>
        <dbReference type="SAM" id="MobiDB-lite"/>
    </source>
</evidence>
<dbReference type="GO" id="GO:0009055">
    <property type="term" value="F:electron transfer activity"/>
    <property type="evidence" value="ECO:0007669"/>
    <property type="project" value="InterPro"/>
</dbReference>
<evidence type="ECO:0008006" key="5">
    <source>
        <dbReference type="Google" id="ProtNLM"/>
    </source>
</evidence>
<feature type="region of interest" description="Disordered" evidence="1">
    <location>
        <begin position="32"/>
        <end position="72"/>
    </location>
</feature>
<dbReference type="KEGG" id="mri:Mal4_41360"/>
<proteinExistence type="predicted"/>
<dbReference type="SUPFAM" id="SSF47175">
    <property type="entry name" value="Cytochromes"/>
    <property type="match status" value="1"/>
</dbReference>
<dbReference type="PROSITE" id="PS51009">
    <property type="entry name" value="CYTCII"/>
    <property type="match status" value="1"/>
</dbReference>
<dbReference type="GO" id="GO:0005506">
    <property type="term" value="F:iron ion binding"/>
    <property type="evidence" value="ECO:0007669"/>
    <property type="project" value="InterPro"/>
</dbReference>
<protein>
    <recommendedName>
        <fullName evidence="5">Cytochrome C</fullName>
    </recommendedName>
</protein>
<feature type="compositionally biased region" description="Low complexity" evidence="1">
    <location>
        <begin position="39"/>
        <end position="50"/>
    </location>
</feature>
<keyword evidence="4" id="KW-1185">Reference proteome</keyword>
<dbReference type="GO" id="GO:0022900">
    <property type="term" value="P:electron transport chain"/>
    <property type="evidence" value="ECO:0007669"/>
    <property type="project" value="InterPro"/>
</dbReference>
<dbReference type="Gene3D" id="1.20.120.10">
    <property type="entry name" value="Cytochrome c/b562"/>
    <property type="match status" value="1"/>
</dbReference>
<feature type="signal peptide" evidence="2">
    <location>
        <begin position="1"/>
        <end position="26"/>
    </location>
</feature>
<sequence length="373" mass="39355" precursor="true">MQPGYRRTRAHGAASLFMLTLLAAIAGGCGGADDKPEASDSAAAPAAAEKAAPKTESEPGAQATASASTKSGKTKWINDIPYDVFYDRPLEVAADGTVVGPTTPPPSPVTPQPEPDMSPGDTPPTTPAGDSGDEGGAGIDWVAVAPVETLAEEMTVLRNRLTANLNTVATYNRNIDQISIDATVLGAIAAVLTVHPEESRWDENAKFIRDLAYDVWISADGTGSKAFRATQEPFEAILTILSGGPPPPGRESDDVVPFGDIVDRGDMMRRIEISFNSLKANVNTADRLAEGTEDAIRELTVLSMFGAMMQTEGYDSADEPNYRRYAGNFVDGSTAARQAVQTQDFDGFSAALNKIQTSCGECHGEYRSGGDGF</sequence>
<dbReference type="InterPro" id="IPR002321">
    <property type="entry name" value="Cyt_c_II"/>
</dbReference>
<reference evidence="3 4" key="1">
    <citation type="submission" date="2019-02" db="EMBL/GenBank/DDBJ databases">
        <title>Deep-cultivation of Planctomycetes and their phenomic and genomic characterization uncovers novel biology.</title>
        <authorList>
            <person name="Wiegand S."/>
            <person name="Jogler M."/>
            <person name="Boedeker C."/>
            <person name="Pinto D."/>
            <person name="Vollmers J."/>
            <person name="Rivas-Marin E."/>
            <person name="Kohn T."/>
            <person name="Peeters S.H."/>
            <person name="Heuer A."/>
            <person name="Rast P."/>
            <person name="Oberbeckmann S."/>
            <person name="Bunk B."/>
            <person name="Jeske O."/>
            <person name="Meyerdierks A."/>
            <person name="Storesund J.E."/>
            <person name="Kallscheuer N."/>
            <person name="Luecker S."/>
            <person name="Lage O.M."/>
            <person name="Pohl T."/>
            <person name="Merkel B.J."/>
            <person name="Hornburger P."/>
            <person name="Mueller R.-W."/>
            <person name="Bruemmer F."/>
            <person name="Labrenz M."/>
            <person name="Spormann A.M."/>
            <person name="Op den Camp H."/>
            <person name="Overmann J."/>
            <person name="Amann R."/>
            <person name="Jetten M.S.M."/>
            <person name="Mascher T."/>
            <person name="Medema M.H."/>
            <person name="Devos D.P."/>
            <person name="Kaster A.-K."/>
            <person name="Ovreas L."/>
            <person name="Rohde M."/>
            <person name="Galperin M.Y."/>
            <person name="Jogler C."/>
        </authorList>
    </citation>
    <scope>NUCLEOTIDE SEQUENCE [LARGE SCALE GENOMIC DNA]</scope>
    <source>
        <strain evidence="3 4">Mal4</strain>
    </source>
</reference>
<dbReference type="GO" id="GO:0020037">
    <property type="term" value="F:heme binding"/>
    <property type="evidence" value="ECO:0007669"/>
    <property type="project" value="InterPro"/>
</dbReference>
<dbReference type="InterPro" id="IPR010980">
    <property type="entry name" value="Cyt_c/b562"/>
</dbReference>
<organism evidence="3 4">
    <name type="scientific">Maioricimonas rarisocia</name>
    <dbReference type="NCBI Taxonomy" id="2528026"/>
    <lineage>
        <taxon>Bacteria</taxon>
        <taxon>Pseudomonadati</taxon>
        <taxon>Planctomycetota</taxon>
        <taxon>Planctomycetia</taxon>
        <taxon>Planctomycetales</taxon>
        <taxon>Planctomycetaceae</taxon>
        <taxon>Maioricimonas</taxon>
    </lineage>
</organism>
<name>A0A517ZBH4_9PLAN</name>
<keyword evidence="2" id="KW-0732">Signal</keyword>
<feature type="compositionally biased region" description="Pro residues" evidence="1">
    <location>
        <begin position="102"/>
        <end position="126"/>
    </location>
</feature>
<evidence type="ECO:0000313" key="3">
    <source>
        <dbReference type="EMBL" id="QDU39789.1"/>
    </source>
</evidence>
<dbReference type="AlphaFoldDB" id="A0A517ZBH4"/>
<dbReference type="Proteomes" id="UP000320496">
    <property type="component" value="Chromosome"/>
</dbReference>
<gene>
    <name evidence="3" type="ORF">Mal4_41360</name>
</gene>
<feature type="region of interest" description="Disordered" evidence="1">
    <location>
        <begin position="95"/>
        <end position="138"/>
    </location>
</feature>
<evidence type="ECO:0000313" key="4">
    <source>
        <dbReference type="Proteomes" id="UP000320496"/>
    </source>
</evidence>
<dbReference type="EMBL" id="CP036275">
    <property type="protein sequence ID" value="QDU39789.1"/>
    <property type="molecule type" value="Genomic_DNA"/>
</dbReference>
<evidence type="ECO:0000256" key="2">
    <source>
        <dbReference type="SAM" id="SignalP"/>
    </source>
</evidence>